<protein>
    <submittedName>
        <fullName evidence="1">Uncharacterized protein</fullName>
    </submittedName>
</protein>
<keyword evidence="2" id="KW-1185">Reference proteome</keyword>
<name>A0A9E7FD28_9LILI</name>
<proteinExistence type="predicted"/>
<sequence>MFMETCVYYSLGKISTTPMVPKRRKVLTRPVSITVTIISALVPLRSYGKKRMEALSTPQSDMNSFGTKWHIGFRKTHHGPSFCSLCYAISSWTLFCMVVDTFFALEGINELKVEE</sequence>
<dbReference type="AlphaFoldDB" id="A0A9E7FD28"/>
<reference evidence="1" key="1">
    <citation type="submission" date="2022-05" db="EMBL/GenBank/DDBJ databases">
        <title>The Musa troglodytarum L. genome provides insights into the mechanism of non-climacteric behaviour and enrichment of carotenoids.</title>
        <authorList>
            <person name="Wang J."/>
        </authorList>
    </citation>
    <scope>NUCLEOTIDE SEQUENCE</scope>
    <source>
        <tissue evidence="1">Leaf</tissue>
    </source>
</reference>
<gene>
    <name evidence="1" type="ORF">MUK42_35798</name>
</gene>
<accession>A0A9E7FD28</accession>
<organism evidence="1 2">
    <name type="scientific">Musa troglodytarum</name>
    <name type="common">fe'i banana</name>
    <dbReference type="NCBI Taxonomy" id="320322"/>
    <lineage>
        <taxon>Eukaryota</taxon>
        <taxon>Viridiplantae</taxon>
        <taxon>Streptophyta</taxon>
        <taxon>Embryophyta</taxon>
        <taxon>Tracheophyta</taxon>
        <taxon>Spermatophyta</taxon>
        <taxon>Magnoliopsida</taxon>
        <taxon>Liliopsida</taxon>
        <taxon>Zingiberales</taxon>
        <taxon>Musaceae</taxon>
        <taxon>Musa</taxon>
    </lineage>
</organism>
<dbReference type="EMBL" id="CP097505">
    <property type="protein sequence ID" value="URD93248.1"/>
    <property type="molecule type" value="Genomic_DNA"/>
</dbReference>
<evidence type="ECO:0000313" key="1">
    <source>
        <dbReference type="EMBL" id="URD93248.1"/>
    </source>
</evidence>
<dbReference type="Proteomes" id="UP001055439">
    <property type="component" value="Chromosome 3"/>
</dbReference>
<evidence type="ECO:0000313" key="2">
    <source>
        <dbReference type="Proteomes" id="UP001055439"/>
    </source>
</evidence>